<evidence type="ECO:0000313" key="1">
    <source>
        <dbReference type="EMBL" id="GAK50511.1"/>
    </source>
</evidence>
<gene>
    <name evidence="1" type="ORF">U14_01742</name>
</gene>
<name>A0A0S6VX05_9BACT</name>
<evidence type="ECO:0000313" key="2">
    <source>
        <dbReference type="Proteomes" id="UP000030700"/>
    </source>
</evidence>
<reference evidence="1" key="1">
    <citation type="journal article" date="2015" name="PeerJ">
        <title>First genomic representation of candidate bacterial phylum KSB3 points to enhanced environmental sensing as a trigger of wastewater bulking.</title>
        <authorList>
            <person name="Sekiguchi Y."/>
            <person name="Ohashi A."/>
            <person name="Parks D.H."/>
            <person name="Yamauchi T."/>
            <person name="Tyson G.W."/>
            <person name="Hugenholtz P."/>
        </authorList>
    </citation>
    <scope>NUCLEOTIDE SEQUENCE [LARGE SCALE GENOMIC DNA]</scope>
</reference>
<proteinExistence type="predicted"/>
<sequence>MRWNNVLCGVLMAVVGFSGCAKKETPQERAERLMKELKKIPVCELVTKAEMETMLGVTLADPNDKAPVTSAPPMCSYVSASESMKDFLSVSIMLLPPSDNDPKKAYDAFLNGAGGLLKEFPNIKIEPVDGFGFPAFWYEEVHQLYVFTPAVVLSVTGMAPQQPGKLTLEIHKQIATAALSRLPQK</sequence>
<accession>A0A0S6VX05</accession>
<dbReference type="AlphaFoldDB" id="A0A0S6VX05"/>
<keyword evidence="2" id="KW-1185">Reference proteome</keyword>
<dbReference type="HOGENOM" id="CLU_1458563_0_0_0"/>
<organism evidence="1">
    <name type="scientific">Candidatus Moduliflexus flocculans</name>
    <dbReference type="NCBI Taxonomy" id="1499966"/>
    <lineage>
        <taxon>Bacteria</taxon>
        <taxon>Candidatus Moduliflexota</taxon>
        <taxon>Candidatus Moduliflexia</taxon>
        <taxon>Candidatus Moduliflexales</taxon>
        <taxon>Candidatus Moduliflexaceae</taxon>
    </lineage>
</organism>
<dbReference type="EMBL" id="DF820456">
    <property type="protein sequence ID" value="GAK50511.1"/>
    <property type="molecule type" value="Genomic_DNA"/>
</dbReference>
<protein>
    <recommendedName>
        <fullName evidence="3">Lipoprotein</fullName>
    </recommendedName>
</protein>
<dbReference type="PROSITE" id="PS51257">
    <property type="entry name" value="PROKAR_LIPOPROTEIN"/>
    <property type="match status" value="1"/>
</dbReference>
<dbReference type="Proteomes" id="UP000030700">
    <property type="component" value="Unassembled WGS sequence"/>
</dbReference>
<dbReference type="STRING" id="1499966.U14_01742"/>
<evidence type="ECO:0008006" key="3">
    <source>
        <dbReference type="Google" id="ProtNLM"/>
    </source>
</evidence>